<dbReference type="InterPro" id="IPR049337">
    <property type="entry name" value="TOR1A_C"/>
</dbReference>
<name>E7FDJ9_DANRE</name>
<dbReference type="InterPro" id="IPR010448">
    <property type="entry name" value="Torsin"/>
</dbReference>
<evidence type="ECO:0000313" key="9">
    <source>
        <dbReference type="Ensembl" id="ENSDARP00000110024"/>
    </source>
</evidence>
<gene>
    <name evidence="9 10" type="primary">tor1l2</name>
</gene>
<comment type="subcellular location">
    <subcellularLocation>
        <location evidence="1 6">Endoplasmic reticulum lumen</location>
    </subcellularLocation>
</comment>
<dbReference type="ZFIN" id="ZDB-GENE-121107-3">
    <property type="gene designation" value="tor1l2"/>
</dbReference>
<dbReference type="InterPro" id="IPR027417">
    <property type="entry name" value="P-loop_NTPase"/>
</dbReference>
<dbReference type="AGR" id="ZFIN:ZDB-GENE-121107-3"/>
<dbReference type="HOGENOM" id="CLU_053537_1_0_1"/>
<dbReference type="GO" id="GO:0071763">
    <property type="term" value="P:nuclear membrane organization"/>
    <property type="evidence" value="ECO:0000318"/>
    <property type="project" value="GO_Central"/>
</dbReference>
<dbReference type="GO" id="GO:0016887">
    <property type="term" value="F:ATP hydrolysis activity"/>
    <property type="evidence" value="ECO:0007669"/>
    <property type="project" value="InterPro"/>
</dbReference>
<accession>A0A8N7UUP2</accession>
<dbReference type="EMBL" id="AL954146">
    <property type="status" value="NOT_ANNOTATED_CDS"/>
    <property type="molecule type" value="Genomic_DNA"/>
</dbReference>
<proteinExistence type="inferred from homology"/>
<dbReference type="SMR" id="E7FDJ9"/>
<feature type="binding site" evidence="7">
    <location>
        <begin position="124"/>
        <end position="131"/>
    </location>
    <ligand>
        <name>ATP</name>
        <dbReference type="ChEBI" id="CHEBI:30616"/>
    </ligand>
</feature>
<evidence type="ECO:0000256" key="1">
    <source>
        <dbReference type="ARBA" id="ARBA00004319"/>
    </source>
</evidence>
<dbReference type="GO" id="GO:0005788">
    <property type="term" value="C:endoplasmic reticulum lumen"/>
    <property type="evidence" value="ECO:0000318"/>
    <property type="project" value="GO_Central"/>
</dbReference>
<dbReference type="Pfam" id="PF21376">
    <property type="entry name" value="TOR1A_C"/>
    <property type="match status" value="1"/>
</dbReference>
<dbReference type="OrthoDB" id="19623at2759"/>
<dbReference type="Ensembl" id="ENSDART00000126892.3">
    <property type="protein sequence ID" value="ENSDARP00000110024.2"/>
    <property type="gene ID" value="ENSDARG00000090741.3"/>
</dbReference>
<dbReference type="STRING" id="7955.ENSDARP00000110024"/>
<evidence type="ECO:0000256" key="6">
    <source>
        <dbReference type="PIRNR" id="PIRNR038079"/>
    </source>
</evidence>
<keyword evidence="4 6" id="KW-0256">Endoplasmic reticulum</keyword>
<dbReference type="InterPro" id="IPR001270">
    <property type="entry name" value="ClpA/B"/>
</dbReference>
<protein>
    <recommendedName>
        <fullName evidence="6">Torsin</fullName>
    </recommendedName>
</protein>
<dbReference type="PANTHER" id="PTHR10760:SF14">
    <property type="entry name" value="TORSIN-1B"/>
    <property type="match status" value="1"/>
</dbReference>
<evidence type="ECO:0000259" key="8">
    <source>
        <dbReference type="Pfam" id="PF21376"/>
    </source>
</evidence>
<organism evidence="9">
    <name type="scientific">Danio rerio</name>
    <name type="common">Zebrafish</name>
    <name type="synonym">Brachydanio rerio</name>
    <dbReference type="NCBI Taxonomy" id="7955"/>
    <lineage>
        <taxon>Eukaryota</taxon>
        <taxon>Metazoa</taxon>
        <taxon>Chordata</taxon>
        <taxon>Craniata</taxon>
        <taxon>Vertebrata</taxon>
        <taxon>Euteleostomi</taxon>
        <taxon>Actinopterygii</taxon>
        <taxon>Neopterygii</taxon>
        <taxon>Teleostei</taxon>
        <taxon>Ostariophysi</taxon>
        <taxon>Cypriniformes</taxon>
        <taxon>Danionidae</taxon>
        <taxon>Danioninae</taxon>
        <taxon>Danio</taxon>
    </lineage>
</organism>
<reference evidence="9" key="2">
    <citation type="journal article" date="2013" name="Nature">
        <title>The zebrafish reference genome sequence and its relationship to the human genome.</title>
        <authorList>
            <consortium name="Genome Reference Consortium Zebrafish"/>
            <person name="Howe K."/>
            <person name="Clark M.D."/>
            <person name="Torroja C.F."/>
            <person name="Torrance J."/>
            <person name="Berthelot C."/>
            <person name="Muffato M."/>
            <person name="Collins J.E."/>
            <person name="Humphray S."/>
            <person name="McLaren K."/>
            <person name="Matthews L."/>
            <person name="McLaren S."/>
            <person name="Sealy I."/>
            <person name="Caccamo M."/>
            <person name="Churcher C."/>
            <person name="Scott C."/>
            <person name="Barrett J.C."/>
            <person name="Koch R."/>
            <person name="Rauch G.J."/>
            <person name="White S."/>
            <person name="Chow W."/>
            <person name="Kilian B."/>
            <person name="Quintais L.T."/>
            <person name="Guerra-Assuncao J.A."/>
            <person name="Zhou Y."/>
            <person name="Gu Y."/>
            <person name="Yen J."/>
            <person name="Vogel J.H."/>
            <person name="Eyre T."/>
            <person name="Redmond S."/>
            <person name="Banerjee R."/>
            <person name="Chi J."/>
            <person name="Fu B."/>
            <person name="Langley E."/>
            <person name="Maguire S.F."/>
            <person name="Laird G.K."/>
            <person name="Lloyd D."/>
            <person name="Kenyon E."/>
            <person name="Donaldson S."/>
            <person name="Sehra H."/>
            <person name="Almeida-King J."/>
            <person name="Loveland J."/>
            <person name="Trevanion S."/>
            <person name="Jones M."/>
            <person name="Quail M."/>
            <person name="Willey D."/>
            <person name="Hunt A."/>
            <person name="Burton J."/>
            <person name="Sims S."/>
            <person name="McLay K."/>
            <person name="Plumb B."/>
            <person name="Davis J."/>
            <person name="Clee C."/>
            <person name="Oliver K."/>
            <person name="Clark R."/>
            <person name="Riddle C."/>
            <person name="Elliot D."/>
            <person name="Eliott D."/>
            <person name="Threadgold G."/>
            <person name="Harden G."/>
            <person name="Ware D."/>
            <person name="Begum S."/>
            <person name="Mortimore B."/>
            <person name="Mortimer B."/>
            <person name="Kerry G."/>
            <person name="Heath P."/>
            <person name="Phillimore B."/>
            <person name="Tracey A."/>
            <person name="Corby N."/>
            <person name="Dunn M."/>
            <person name="Johnson C."/>
            <person name="Wood J."/>
            <person name="Clark S."/>
            <person name="Pelan S."/>
            <person name="Griffiths G."/>
            <person name="Smith M."/>
            <person name="Glithero R."/>
            <person name="Howden P."/>
            <person name="Barker N."/>
            <person name="Lloyd C."/>
            <person name="Stevens C."/>
            <person name="Harley J."/>
            <person name="Holt K."/>
            <person name="Panagiotidis G."/>
            <person name="Lovell J."/>
            <person name="Beasley H."/>
            <person name="Henderson C."/>
            <person name="Gordon D."/>
            <person name="Auger K."/>
            <person name="Wright D."/>
            <person name="Collins J."/>
            <person name="Raisen C."/>
            <person name="Dyer L."/>
            <person name="Leung K."/>
            <person name="Robertson L."/>
            <person name="Ambridge K."/>
            <person name="Leongamornlert D."/>
            <person name="McGuire S."/>
            <person name="Gilderthorp R."/>
            <person name="Griffiths C."/>
            <person name="Manthravadi D."/>
            <person name="Nichol S."/>
            <person name="Barker G."/>
            <person name="Whitehead S."/>
            <person name="Kay M."/>
            <person name="Brown J."/>
            <person name="Murnane C."/>
            <person name="Gray E."/>
            <person name="Humphries M."/>
            <person name="Sycamore N."/>
            <person name="Barker D."/>
            <person name="Saunders D."/>
            <person name="Wallis J."/>
            <person name="Babbage A."/>
            <person name="Hammond S."/>
            <person name="Mashreghi-Mohammadi M."/>
            <person name="Barr L."/>
            <person name="Martin S."/>
            <person name="Wray P."/>
            <person name="Ellington A."/>
            <person name="Matthews N."/>
            <person name="Ellwood M."/>
            <person name="Woodmansey R."/>
            <person name="Clark G."/>
            <person name="Cooper J."/>
            <person name="Cooper J."/>
            <person name="Tromans A."/>
            <person name="Grafham D."/>
            <person name="Skuce C."/>
            <person name="Pandian R."/>
            <person name="Andrews R."/>
            <person name="Harrison E."/>
            <person name="Kimberley A."/>
            <person name="Garnett J."/>
            <person name="Fosker N."/>
            <person name="Hall R."/>
            <person name="Garner P."/>
            <person name="Kelly D."/>
            <person name="Bird C."/>
            <person name="Palmer S."/>
            <person name="Gehring I."/>
            <person name="Berger A."/>
            <person name="Dooley C.M."/>
            <person name="Ersan-Urun Z."/>
            <person name="Eser C."/>
            <person name="Geiger H."/>
            <person name="Geisler M."/>
            <person name="Karotki L."/>
            <person name="Kirn A."/>
            <person name="Konantz J."/>
            <person name="Konantz M."/>
            <person name="Oberlander M."/>
            <person name="Rudolph-Geiger S."/>
            <person name="Teucke M."/>
            <person name="Lanz C."/>
            <person name="Raddatz G."/>
            <person name="Osoegawa K."/>
            <person name="Zhu B."/>
            <person name="Rapp A."/>
            <person name="Widaa S."/>
            <person name="Langford C."/>
            <person name="Yang F."/>
            <person name="Schuster S.C."/>
            <person name="Carter N.P."/>
            <person name="Harrow J."/>
            <person name="Ning Z."/>
            <person name="Herrero J."/>
            <person name="Searle S.M."/>
            <person name="Enright A."/>
            <person name="Geisler R."/>
            <person name="Plasterk R.H."/>
            <person name="Lee C."/>
            <person name="Westerfield M."/>
            <person name="de Jong P.J."/>
            <person name="Zon L.I."/>
            <person name="Postlethwait J.H."/>
            <person name="Nusslein-Volhard C."/>
            <person name="Hubbard T.J."/>
            <person name="Roest Crollius H."/>
            <person name="Rogers J."/>
            <person name="Stemple D.L."/>
        </authorList>
    </citation>
    <scope>NUCLEOTIDE SEQUENCE [LARGE SCALE GENOMIC DNA]</scope>
    <source>
        <strain evidence="9">Tuebingen</strain>
    </source>
</reference>
<dbReference type="OMA" id="THKTYQL"/>
<dbReference type="Bgee" id="ENSDARG00000090741">
    <property type="expression patterns" value="Expressed in zone of skin and 2 other cell types or tissues"/>
</dbReference>
<evidence type="ECO:0000313" key="10">
    <source>
        <dbReference type="ZFIN" id="ZDB-GENE-121107-3"/>
    </source>
</evidence>
<dbReference type="PRINTS" id="PR00300">
    <property type="entry name" value="CLPPROTEASEA"/>
</dbReference>
<dbReference type="GO" id="GO:0034504">
    <property type="term" value="P:protein localization to nucleus"/>
    <property type="evidence" value="ECO:0000318"/>
    <property type="project" value="GO_Central"/>
</dbReference>
<dbReference type="PIRSF" id="PIRSF038079">
    <property type="entry name" value="Torsin_2A"/>
    <property type="match status" value="1"/>
</dbReference>
<dbReference type="FunCoup" id="E7FDJ9">
    <property type="interactions" value="13"/>
</dbReference>
<sequence length="355" mass="40910">MYAVCHVSLLLKECTLPETKHKKKPESFALTMKVQRILTALLLVSNITSSSCFLEAFTDALKHSAVYKFFERDDLLVFDPKRLEKDLNDFLFGQHIASNVILKSVSSFMTDSKPNKPLVLSLHGTTGTGKNHVTKILARNIYKKGEESKHVQIYVSEYNFPDRGKVDLYTAQLRQWIYGNVSSFPRSMFIFDEMDKMQPQLIDVLKPFLDYSLVNGVSFHNAIFIFLSNAGGKVIADLALDFWREGKNREDLWMNSRELEIKISTNVYNDKNCGFLHTSIIDEHLIDHFIPFLPLELKHVRQCVLAEMKHLNITKDDELADEVARDMPYFPEEERIFAVKGCKSVRQKLVLHVDE</sequence>
<dbReference type="GeneTree" id="ENSGT00950000182888"/>
<evidence type="ECO:0000256" key="5">
    <source>
        <dbReference type="ARBA" id="ARBA00023180"/>
    </source>
</evidence>
<evidence type="ECO:0000256" key="2">
    <source>
        <dbReference type="ARBA" id="ARBA00006235"/>
    </source>
</evidence>
<dbReference type="GO" id="GO:0005635">
    <property type="term" value="C:nuclear envelope"/>
    <property type="evidence" value="ECO:0000318"/>
    <property type="project" value="GO_Central"/>
</dbReference>
<keyword evidence="3" id="KW-0732">Signal</keyword>
<dbReference type="Pfam" id="PF06309">
    <property type="entry name" value="Torsin"/>
    <property type="match status" value="1"/>
</dbReference>
<feature type="domain" description="Torsin-1A C-terminal" evidence="8">
    <location>
        <begin position="295"/>
        <end position="349"/>
    </location>
</feature>
<dbReference type="Gene3D" id="3.40.50.300">
    <property type="entry name" value="P-loop containing nucleotide triphosphate hydrolases"/>
    <property type="match status" value="1"/>
</dbReference>
<evidence type="ECO:0000256" key="3">
    <source>
        <dbReference type="ARBA" id="ARBA00022729"/>
    </source>
</evidence>
<dbReference type="GO" id="GO:0019894">
    <property type="term" value="F:kinesin binding"/>
    <property type="evidence" value="ECO:0000318"/>
    <property type="project" value="GO_Central"/>
</dbReference>
<dbReference type="InterPro" id="IPR017378">
    <property type="entry name" value="Torsin_1/2"/>
</dbReference>
<comment type="similarity">
    <text evidence="2 6">Belongs to the ClpA/ClpB family. Torsin subfamily.</text>
</comment>
<keyword evidence="7" id="KW-0547">Nucleotide-binding</keyword>
<dbReference type="SUPFAM" id="SSF52540">
    <property type="entry name" value="P-loop containing nucleoside triphosphate hydrolases"/>
    <property type="match status" value="1"/>
</dbReference>
<dbReference type="FunFam" id="3.40.50.300:FF:001719">
    <property type="entry name" value="Torsin"/>
    <property type="match status" value="1"/>
</dbReference>
<accession>E7FDJ9</accession>
<evidence type="ECO:0000256" key="7">
    <source>
        <dbReference type="PIRSR" id="PIRSR038079-1"/>
    </source>
</evidence>
<dbReference type="GO" id="GO:0005524">
    <property type="term" value="F:ATP binding"/>
    <property type="evidence" value="ECO:0007669"/>
    <property type="project" value="UniProtKB-KW"/>
</dbReference>
<dbReference type="AlphaFoldDB" id="E7FDJ9"/>
<keyword evidence="7" id="KW-0067">ATP-binding</keyword>
<keyword evidence="5" id="KW-0325">Glycoprotein</keyword>
<evidence type="ECO:0000256" key="4">
    <source>
        <dbReference type="ARBA" id="ARBA00022824"/>
    </source>
</evidence>
<reference evidence="9" key="1">
    <citation type="submission" date="2011-06" db="UniProtKB">
        <authorList>
            <consortium name="Ensembl"/>
        </authorList>
    </citation>
    <scope>IDENTIFICATION</scope>
    <source>
        <strain evidence="9">Tuebingen</strain>
    </source>
</reference>
<dbReference type="PANTHER" id="PTHR10760">
    <property type="entry name" value="TORSIN"/>
    <property type="match status" value="1"/>
</dbReference>